<protein>
    <submittedName>
        <fullName evidence="1">LANO_0D05534g1_1</fullName>
    </submittedName>
</protein>
<gene>
    <name evidence="1" type="ORF">LANO_0D05534G</name>
</gene>
<dbReference type="SUPFAM" id="SSF48439">
    <property type="entry name" value="Protein prenylyltransferase"/>
    <property type="match status" value="1"/>
</dbReference>
<evidence type="ECO:0000313" key="2">
    <source>
        <dbReference type="Proteomes" id="UP000189911"/>
    </source>
</evidence>
<organism evidence="1 2">
    <name type="scientific">Lachancea nothofagi CBS 11611</name>
    <dbReference type="NCBI Taxonomy" id="1266666"/>
    <lineage>
        <taxon>Eukaryota</taxon>
        <taxon>Fungi</taxon>
        <taxon>Dikarya</taxon>
        <taxon>Ascomycota</taxon>
        <taxon>Saccharomycotina</taxon>
        <taxon>Saccharomycetes</taxon>
        <taxon>Saccharomycetales</taxon>
        <taxon>Saccharomycetaceae</taxon>
        <taxon>Lachancea</taxon>
    </lineage>
</organism>
<sequence>MKTLKLCREFYETLIGSILRAGVKLTVTPDGTFIDNRSSFICVGDLTGSEIICSKSTYLRLFCEARLYLTNKTLEEINNDDDSYYIATVGLLSTTPEDRHNLNLHEQLLLRHLKQIPETKWRLHEEESRFLQRELHVVKLLLTSNLKRVNKSSSLWLLFRKLYTLSRELNPAMKLDYCDLFVRSAANHFSNYYCWNTFRWMYDVENAENRSLMSESVWNFCFRNPKDSSAWWALGHTLSSDHRVEKHSIGHFNQLRVRFGFEPHVIDASLGPHSVKYIYHAQKVLKFIELAEVREWPPFLCLAKLLQYMSHRDQRQFLKSWRSDIELFESKHFKLDDKSVNMAMYEIGDDLLLRRTFESLLPRKKLIEYRGRVDARERH</sequence>
<dbReference type="OrthoDB" id="5358702at2759"/>
<proteinExistence type="predicted"/>
<dbReference type="EMBL" id="LT598448">
    <property type="protein sequence ID" value="SCU89577.1"/>
    <property type="molecule type" value="Genomic_DNA"/>
</dbReference>
<accession>A0A1G4JGU2</accession>
<dbReference type="AlphaFoldDB" id="A0A1G4JGU2"/>
<reference evidence="2" key="1">
    <citation type="submission" date="2016-03" db="EMBL/GenBank/DDBJ databases">
        <authorList>
            <person name="Devillers Hugo."/>
        </authorList>
    </citation>
    <scope>NUCLEOTIDE SEQUENCE [LARGE SCALE GENOMIC DNA]</scope>
</reference>
<dbReference type="Proteomes" id="UP000189911">
    <property type="component" value="Chromosome D"/>
</dbReference>
<evidence type="ECO:0000313" key="1">
    <source>
        <dbReference type="EMBL" id="SCU89577.1"/>
    </source>
</evidence>
<name>A0A1G4JGU2_9SACH</name>
<keyword evidence="2" id="KW-1185">Reference proteome</keyword>